<evidence type="ECO:0000313" key="1">
    <source>
        <dbReference type="EMBL" id="ELQ37250.1"/>
    </source>
</evidence>
<accession>A0AA97NVL8</accession>
<sequence>MQAYSDSPAEFRCRDWGCLALSTAHVQTTQANLAAKRR</sequence>
<dbReference type="AlphaFoldDB" id="A0AA97NVL8"/>
<name>A0AA97NVL8_PYRO3</name>
<dbReference type="Proteomes" id="UP000011086">
    <property type="component" value="Unassembled WGS sequence"/>
</dbReference>
<reference evidence="1" key="1">
    <citation type="journal article" date="2012" name="PLoS Genet.">
        <title>Comparative analysis of the genomes of two field isolates of the rice blast fungus Magnaporthe oryzae.</title>
        <authorList>
            <person name="Xue M."/>
            <person name="Yang J."/>
            <person name="Li Z."/>
            <person name="Hu S."/>
            <person name="Yao N."/>
            <person name="Dean R.A."/>
            <person name="Zhao W."/>
            <person name="Shen M."/>
            <person name="Zhang H."/>
            <person name="Li C."/>
            <person name="Liu L."/>
            <person name="Cao L."/>
            <person name="Xu X."/>
            <person name="Xing Y."/>
            <person name="Hsiang T."/>
            <person name="Zhang Z."/>
            <person name="Xu J.R."/>
            <person name="Peng Y.L."/>
        </authorList>
    </citation>
    <scope>NUCLEOTIDE SEQUENCE</scope>
    <source>
        <strain evidence="1">Y34</strain>
    </source>
</reference>
<proteinExistence type="predicted"/>
<organism evidence="1">
    <name type="scientific">Pyricularia oryzae (strain Y34)</name>
    <name type="common">Rice blast fungus</name>
    <name type="synonym">Magnaporthe oryzae</name>
    <dbReference type="NCBI Taxonomy" id="1143189"/>
    <lineage>
        <taxon>Eukaryota</taxon>
        <taxon>Fungi</taxon>
        <taxon>Dikarya</taxon>
        <taxon>Ascomycota</taxon>
        <taxon>Pezizomycotina</taxon>
        <taxon>Sordariomycetes</taxon>
        <taxon>Sordariomycetidae</taxon>
        <taxon>Magnaporthales</taxon>
        <taxon>Pyriculariaceae</taxon>
        <taxon>Pyricularia</taxon>
    </lineage>
</organism>
<dbReference type="EMBL" id="JH793781">
    <property type="protein sequence ID" value="ELQ37250.1"/>
    <property type="molecule type" value="Genomic_DNA"/>
</dbReference>
<protein>
    <submittedName>
        <fullName evidence="1">Uncharacterized protein</fullName>
    </submittedName>
</protein>
<gene>
    <name evidence="1" type="ORF">OOU_Y34scaffold00608g17</name>
</gene>